<feature type="domain" description="DNA primase/polymerase bifunctional N-terminal" evidence="1">
    <location>
        <begin position="19"/>
        <end position="188"/>
    </location>
</feature>
<accession>A0A9D9BXY8</accession>
<proteinExistence type="predicted"/>
<dbReference type="EMBL" id="JAEPLE010000002">
    <property type="protein sequence ID" value="MBO6988032.1"/>
    <property type="molecule type" value="Genomic_DNA"/>
</dbReference>
<protein>
    <submittedName>
        <fullName evidence="2">Bifunctional DNA primase/polymerase</fullName>
    </submittedName>
</protein>
<sequence>MLLPKELGQLKHLEKKHVLLPVGADHPFSTIKKKKAPCNRQGGLLKGWNKPEQKGFSVNELWNYQSAIAVGIRCDNLFVLDIDGETANSKVIDLGLGGGADTWTIRRTGEQHYYKRIFLPTKEQINAIPPNSKGKKELHFRVYTKEEKDSREAIEFFGHTPGRQVIVQGQHFSTNGRYTTRIGEEPKNLRPPTVREWNIVLRLARQYAGEKVPPPGLVLKNKTSWKRLAECPICNRNERVVCSISEDRQTISCFHGLTFYPPTGLKKGEVIFGTWAYSKTEERSFGTFSTFVRHRPSSLELLNRRLQISG</sequence>
<dbReference type="InterPro" id="IPR015330">
    <property type="entry name" value="DNA_primase/pol_bifunc_N"/>
</dbReference>
<reference evidence="2" key="1">
    <citation type="journal article" date="2021" name="Front. Mar. Sci.">
        <title>Genomes of Diverse Isolates of Prochlorococcus High-Light-Adapted Clade II in the Western Pacific Ocean.</title>
        <authorList>
            <person name="Yan W."/>
            <person name="Feng X."/>
            <person name="Zhang W."/>
            <person name="Nawaz M.Z."/>
            <person name="Luo T."/>
            <person name="Zhang R."/>
            <person name="Jiao N."/>
        </authorList>
    </citation>
    <scope>NUCLEOTIDE SEQUENCE</scope>
    <source>
        <strain evidence="2">XMU1424</strain>
    </source>
</reference>
<dbReference type="AlphaFoldDB" id="A0A9D9BXY8"/>
<gene>
    <name evidence="2" type="ORF">JJ833_04115</name>
</gene>
<dbReference type="Pfam" id="PF09250">
    <property type="entry name" value="Prim-Pol"/>
    <property type="match status" value="1"/>
</dbReference>
<name>A0A9D9BXY8_PROMR</name>
<comment type="caution">
    <text evidence="2">The sequence shown here is derived from an EMBL/GenBank/DDBJ whole genome shotgun (WGS) entry which is preliminary data.</text>
</comment>
<organism evidence="2">
    <name type="scientific">Prochlorococcus marinus XMU1424</name>
    <dbReference type="NCBI Taxonomy" id="2774497"/>
    <lineage>
        <taxon>Bacteria</taxon>
        <taxon>Bacillati</taxon>
        <taxon>Cyanobacteriota</taxon>
        <taxon>Cyanophyceae</taxon>
        <taxon>Synechococcales</taxon>
        <taxon>Prochlorococcaceae</taxon>
        <taxon>Prochlorococcus</taxon>
    </lineage>
</organism>
<evidence type="ECO:0000313" key="2">
    <source>
        <dbReference type="EMBL" id="MBO6988032.1"/>
    </source>
</evidence>
<evidence type="ECO:0000259" key="1">
    <source>
        <dbReference type="Pfam" id="PF09250"/>
    </source>
</evidence>